<proteinExistence type="predicted"/>
<feature type="region of interest" description="Disordered" evidence="1">
    <location>
        <begin position="103"/>
        <end position="142"/>
    </location>
</feature>
<dbReference type="Proteomes" id="UP000788993">
    <property type="component" value="Unassembled WGS sequence"/>
</dbReference>
<protein>
    <submittedName>
        <fullName evidence="2">Uncharacterized protein</fullName>
    </submittedName>
</protein>
<comment type="caution">
    <text evidence="2">The sequence shown here is derived from an EMBL/GenBank/DDBJ whole genome shotgun (WGS) entry which is preliminary data.</text>
</comment>
<sequence length="156" mass="17002">MVFVQKLHNPQSTAAQKPPARLSPQVLQPNGRAASLRRKCCDPISQRATTLSRTLAAPRAAPKSNYSASKTPDGPQQEHMERGPQADLCGLRLKTAQSIYSSNMQPVERILAPRPQQELASRPKTRRPVAISPQQQASPCDALQCPAADLWPAIAH</sequence>
<evidence type="ECO:0000313" key="3">
    <source>
        <dbReference type="Proteomes" id="UP000788993"/>
    </source>
</evidence>
<dbReference type="EMBL" id="JAEUBD010001540">
    <property type="protein sequence ID" value="KAH3659370.1"/>
    <property type="molecule type" value="Genomic_DNA"/>
</dbReference>
<reference evidence="2" key="1">
    <citation type="journal article" date="2021" name="Open Biol.">
        <title>Shared evolutionary footprints suggest mitochondrial oxidative damage underlies multiple complex I losses in fungi.</title>
        <authorList>
            <person name="Schikora-Tamarit M.A."/>
            <person name="Marcet-Houben M."/>
            <person name="Nosek J."/>
            <person name="Gabaldon T."/>
        </authorList>
    </citation>
    <scope>NUCLEOTIDE SEQUENCE</scope>
    <source>
        <strain evidence="2">NCAIM Y.01608</strain>
    </source>
</reference>
<accession>A0A9P8NTC2</accession>
<feature type="region of interest" description="Disordered" evidence="1">
    <location>
        <begin position="1"/>
        <end position="88"/>
    </location>
</feature>
<keyword evidence="3" id="KW-1185">Reference proteome</keyword>
<evidence type="ECO:0000313" key="2">
    <source>
        <dbReference type="EMBL" id="KAH3659370.1"/>
    </source>
</evidence>
<name>A0A9P8NTC2_9ASCO</name>
<dbReference type="AlphaFoldDB" id="A0A9P8NTC2"/>
<evidence type="ECO:0000256" key="1">
    <source>
        <dbReference type="SAM" id="MobiDB-lite"/>
    </source>
</evidence>
<reference evidence="2" key="2">
    <citation type="submission" date="2021-01" db="EMBL/GenBank/DDBJ databases">
        <authorList>
            <person name="Schikora-Tamarit M.A."/>
        </authorList>
    </citation>
    <scope>NUCLEOTIDE SEQUENCE</scope>
    <source>
        <strain evidence="2">NCAIM Y.01608</strain>
    </source>
</reference>
<gene>
    <name evidence="2" type="ORF">OGATHE_006254</name>
</gene>
<organism evidence="2 3">
    <name type="scientific">Ogataea polymorpha</name>
    <dbReference type="NCBI Taxonomy" id="460523"/>
    <lineage>
        <taxon>Eukaryota</taxon>
        <taxon>Fungi</taxon>
        <taxon>Dikarya</taxon>
        <taxon>Ascomycota</taxon>
        <taxon>Saccharomycotina</taxon>
        <taxon>Pichiomycetes</taxon>
        <taxon>Pichiales</taxon>
        <taxon>Pichiaceae</taxon>
        <taxon>Ogataea</taxon>
    </lineage>
</organism>